<gene>
    <name evidence="1" type="ORF">Glove_42g19</name>
</gene>
<comment type="caution">
    <text evidence="1">The sequence shown here is derived from an EMBL/GenBank/DDBJ whole genome shotgun (WGS) entry which is preliminary data.</text>
</comment>
<dbReference type="OrthoDB" id="2419021at2759"/>
<proteinExistence type="predicted"/>
<keyword evidence="2" id="KW-1185">Reference proteome</keyword>
<dbReference type="Gene3D" id="3.40.960.10">
    <property type="entry name" value="VSR Endonuclease"/>
    <property type="match status" value="1"/>
</dbReference>
<dbReference type="Proteomes" id="UP000266861">
    <property type="component" value="Unassembled WGS sequence"/>
</dbReference>
<evidence type="ECO:0000313" key="1">
    <source>
        <dbReference type="EMBL" id="RHZ86934.1"/>
    </source>
</evidence>
<organism evidence="1 2">
    <name type="scientific">Diversispora epigaea</name>
    <dbReference type="NCBI Taxonomy" id="1348612"/>
    <lineage>
        <taxon>Eukaryota</taxon>
        <taxon>Fungi</taxon>
        <taxon>Fungi incertae sedis</taxon>
        <taxon>Mucoromycota</taxon>
        <taxon>Glomeromycotina</taxon>
        <taxon>Glomeromycetes</taxon>
        <taxon>Diversisporales</taxon>
        <taxon>Diversisporaceae</taxon>
        <taxon>Diversispora</taxon>
    </lineage>
</organism>
<dbReference type="EMBL" id="PQFF01000040">
    <property type="protein sequence ID" value="RHZ86934.1"/>
    <property type="molecule type" value="Genomic_DNA"/>
</dbReference>
<evidence type="ECO:0000313" key="2">
    <source>
        <dbReference type="Proteomes" id="UP000266861"/>
    </source>
</evidence>
<dbReference type="AlphaFoldDB" id="A0A397JP14"/>
<protein>
    <submittedName>
        <fullName evidence="1">Uncharacterized protein</fullName>
    </submittedName>
</protein>
<reference evidence="1 2" key="1">
    <citation type="submission" date="2018-08" db="EMBL/GenBank/DDBJ databases">
        <title>Genome and evolution of the arbuscular mycorrhizal fungus Diversispora epigaea (formerly Glomus versiforme) and its bacterial endosymbionts.</title>
        <authorList>
            <person name="Sun X."/>
            <person name="Fei Z."/>
            <person name="Harrison M."/>
        </authorList>
    </citation>
    <scope>NUCLEOTIDE SEQUENCE [LARGE SCALE GENOMIC DNA]</scope>
    <source>
        <strain evidence="1 2">IT104</strain>
    </source>
</reference>
<name>A0A397JP14_9GLOM</name>
<accession>A0A397JP14</accession>
<sequence length="125" mass="14854">MCQKFNTWCPYCSGRYSCNLELAKKVANEKGEKLCKNVVTGSPDIRLELDIYYPQYGFSIEVQGIQHKRFHAFFHKDQEGIQKQFSRDQLKKELCHENWIVLIEVWYYEDPHTVIPQQLREGLIP</sequence>